<reference evidence="10 11" key="1">
    <citation type="submission" date="2016-04" db="EMBL/GenBank/DDBJ databases">
        <title>First whole genome shotgun sequence of the bacterium Enteractinococcus sp. strain UASWS1574.</title>
        <authorList>
            <person name="Crovadore J."/>
            <person name="Chablais R."/>
            <person name="Lefort F."/>
        </authorList>
    </citation>
    <scope>NUCLEOTIDE SEQUENCE [LARGE SCALE GENOMIC DNA]</scope>
    <source>
        <strain evidence="10 11">UASWS1574</strain>
    </source>
</reference>
<comment type="similarity">
    <text evidence="2 7">Belongs to the glycosyltransferase 4 family. MraY subfamily.</text>
</comment>
<feature type="transmembrane region" description="Helical" evidence="7">
    <location>
        <begin position="238"/>
        <end position="257"/>
    </location>
</feature>
<keyword evidence="7 9" id="KW-0460">Magnesium</keyword>
<feature type="binding site" evidence="9">
    <location>
        <position position="268"/>
    </location>
    <ligand>
        <name>Mg(2+)</name>
        <dbReference type="ChEBI" id="CHEBI:18420"/>
    </ligand>
</feature>
<protein>
    <recommendedName>
        <fullName evidence="7 8">Phospho-N-acetylmuramoyl-pentapeptide-transferase</fullName>
        <ecNumber evidence="7 8">2.7.8.13</ecNumber>
    </recommendedName>
    <alternativeName>
        <fullName evidence="7">UDP-MurNAc-pentapeptide phosphotransferase</fullName>
    </alternativeName>
</protein>
<feature type="binding site" evidence="9">
    <location>
        <position position="190"/>
    </location>
    <ligand>
        <name>Mg(2+)</name>
        <dbReference type="ChEBI" id="CHEBI:18420"/>
    </ligand>
</feature>
<dbReference type="PROSITE" id="PS01347">
    <property type="entry name" value="MRAY_1"/>
    <property type="match status" value="1"/>
</dbReference>
<dbReference type="CDD" id="cd06852">
    <property type="entry name" value="GT_MraY"/>
    <property type="match status" value="1"/>
</dbReference>
<keyword evidence="7 9" id="KW-0479">Metal-binding</keyword>
<comment type="caution">
    <text evidence="10">The sequence shown here is derived from an EMBL/GenBank/DDBJ whole genome shotgun (WGS) entry which is preliminary data.</text>
</comment>
<evidence type="ECO:0000256" key="1">
    <source>
        <dbReference type="ARBA" id="ARBA00004141"/>
    </source>
</evidence>
<proteinExistence type="inferred from homology"/>
<dbReference type="PANTHER" id="PTHR22926">
    <property type="entry name" value="PHOSPHO-N-ACETYLMURAMOYL-PENTAPEPTIDE-TRANSFERASE"/>
    <property type="match status" value="1"/>
</dbReference>
<dbReference type="RefSeq" id="WP_043057876.1">
    <property type="nucleotide sequence ID" value="NZ_LXEY01000018.1"/>
</dbReference>
<feature type="transmembrane region" description="Helical" evidence="7">
    <location>
        <begin position="55"/>
        <end position="76"/>
    </location>
</feature>
<comment type="pathway">
    <text evidence="7">Cell wall biogenesis; peptidoglycan biosynthesis.</text>
</comment>
<dbReference type="PROSITE" id="PS01348">
    <property type="entry name" value="MRAY_2"/>
    <property type="match status" value="1"/>
</dbReference>
<dbReference type="Proteomes" id="UP000078292">
    <property type="component" value="Unassembled WGS sequence"/>
</dbReference>
<evidence type="ECO:0000313" key="11">
    <source>
        <dbReference type="Proteomes" id="UP000078292"/>
    </source>
</evidence>
<dbReference type="EC" id="2.7.8.13" evidence="7 8"/>
<keyword evidence="3 7" id="KW-0808">Transferase</keyword>
<dbReference type="STRING" id="1837282.A6F49_10125"/>
<accession>A0A1B7LZB4</accession>
<keyword evidence="11" id="KW-1185">Reference proteome</keyword>
<dbReference type="GO" id="GO:0051301">
    <property type="term" value="P:cell division"/>
    <property type="evidence" value="ECO:0007669"/>
    <property type="project" value="UniProtKB-KW"/>
</dbReference>
<feature type="transmembrane region" description="Helical" evidence="7">
    <location>
        <begin position="290"/>
        <end position="314"/>
    </location>
</feature>
<dbReference type="OrthoDB" id="9805475at2"/>
<dbReference type="InterPro" id="IPR000715">
    <property type="entry name" value="Glycosyl_transferase_4"/>
</dbReference>
<keyword evidence="7" id="KW-0573">Peptidoglycan synthesis</keyword>
<dbReference type="UniPathway" id="UPA00219"/>
<dbReference type="GO" id="GO:0071555">
    <property type="term" value="P:cell wall organization"/>
    <property type="evidence" value="ECO:0007669"/>
    <property type="project" value="UniProtKB-KW"/>
</dbReference>
<dbReference type="PANTHER" id="PTHR22926:SF5">
    <property type="entry name" value="PHOSPHO-N-ACETYLMURAMOYL-PENTAPEPTIDE-TRANSFERASE HOMOLOG"/>
    <property type="match status" value="1"/>
</dbReference>
<keyword evidence="7" id="KW-0133">Cell shape</keyword>
<comment type="function">
    <text evidence="7">Catalyzes the initial step of the lipid cycle reactions in the biosynthesis of the cell wall peptidoglycan: transfers peptidoglycan precursor phospho-MurNAc-pentapeptide from UDP-MurNAc-pentapeptide onto the lipid carrier undecaprenyl phosphate, yielding undecaprenyl-pyrophosphoryl-MurNAc-pentapeptide, known as lipid I.</text>
</comment>
<dbReference type="GO" id="GO:0008963">
    <property type="term" value="F:phospho-N-acetylmuramoyl-pentapeptide-transferase activity"/>
    <property type="evidence" value="ECO:0007669"/>
    <property type="project" value="UniProtKB-UniRule"/>
</dbReference>
<feature type="transmembrane region" description="Helical" evidence="7">
    <location>
        <begin position="122"/>
        <end position="139"/>
    </location>
</feature>
<evidence type="ECO:0000256" key="2">
    <source>
        <dbReference type="ARBA" id="ARBA00005583"/>
    </source>
</evidence>
<keyword evidence="7" id="KW-0961">Cell wall biogenesis/degradation</keyword>
<dbReference type="GO" id="GO:0051992">
    <property type="term" value="F:UDP-N-acetylmuramoyl-L-alanyl-D-glutamyl-meso-2,6-diaminopimelyl-D-alanyl-D-alanine:undecaprenyl-phosphate transferase activity"/>
    <property type="evidence" value="ECO:0007669"/>
    <property type="project" value="RHEA"/>
</dbReference>
<gene>
    <name evidence="7" type="primary">mraY</name>
    <name evidence="10" type="ORF">A6F49_10125</name>
</gene>
<comment type="subcellular location">
    <subcellularLocation>
        <location evidence="7">Cell membrane</location>
        <topology evidence="7">Multi-pass membrane protein</topology>
    </subcellularLocation>
    <subcellularLocation>
        <location evidence="1">Membrane</location>
        <topology evidence="1">Multi-pass membrane protein</topology>
    </subcellularLocation>
</comment>
<dbReference type="EMBL" id="LXEY01000018">
    <property type="protein sequence ID" value="OAV60838.1"/>
    <property type="molecule type" value="Genomic_DNA"/>
</dbReference>
<dbReference type="GO" id="GO:0005886">
    <property type="term" value="C:plasma membrane"/>
    <property type="evidence" value="ECO:0007669"/>
    <property type="project" value="UniProtKB-SubCell"/>
</dbReference>
<evidence type="ECO:0000256" key="4">
    <source>
        <dbReference type="ARBA" id="ARBA00022692"/>
    </source>
</evidence>
<feature type="transmembrane region" description="Helical" evidence="7">
    <location>
        <begin position="6"/>
        <end position="26"/>
    </location>
</feature>
<evidence type="ECO:0000313" key="10">
    <source>
        <dbReference type="EMBL" id="OAV60838.1"/>
    </source>
</evidence>
<feature type="transmembrane region" description="Helical" evidence="7">
    <location>
        <begin position="198"/>
        <end position="218"/>
    </location>
</feature>
<keyword evidence="5 7" id="KW-1133">Transmembrane helix</keyword>
<organism evidence="10 11">
    <name type="scientific">Enteractinococcus helveticum</name>
    <dbReference type="NCBI Taxonomy" id="1837282"/>
    <lineage>
        <taxon>Bacteria</taxon>
        <taxon>Bacillati</taxon>
        <taxon>Actinomycetota</taxon>
        <taxon>Actinomycetes</taxon>
        <taxon>Micrococcales</taxon>
        <taxon>Micrococcaceae</taxon>
    </lineage>
</organism>
<sequence>MIGLLLGAVLGVVLTVVGTPLFIRLLHKRGYGQIIRDDGPTTHATKRGTPTMGGVVIVMNFVVVYFLTHWIMMMLGLENSGITMSGLLLLFLTAGMALVGFLDDYMKISNQRSLGLTPIGKIIGQGAVGITFAVLALNFPNENGLTPASTAISVFRDTSWDFAFFGTITGAILFVVWSNLISTATTNAVNLTDGLDGLATGAVAMVAVGYVLMTLFQANQSCYGPTNAGGCYEVRDPMDLALLGAILAGVLMGFLWWNTAPAKIFMGDTGSLALGGALAGFAIFSKTQVLLVVLAGLMVIIALSVIIQVGYFKISGGKRVFLMAPLQHHFELKGWAEVTVVVRFWLIGLAFVVAALALFYTEWVVLR</sequence>
<comment type="cofactor">
    <cofactor evidence="7 9">
        <name>Mg(2+)</name>
        <dbReference type="ChEBI" id="CHEBI:18420"/>
    </cofactor>
</comment>
<dbReference type="GO" id="GO:0008360">
    <property type="term" value="P:regulation of cell shape"/>
    <property type="evidence" value="ECO:0007669"/>
    <property type="project" value="UniProtKB-KW"/>
</dbReference>
<evidence type="ECO:0000256" key="5">
    <source>
        <dbReference type="ARBA" id="ARBA00022989"/>
    </source>
</evidence>
<evidence type="ECO:0000256" key="3">
    <source>
        <dbReference type="ARBA" id="ARBA00022679"/>
    </source>
</evidence>
<keyword evidence="7" id="KW-1003">Cell membrane</keyword>
<dbReference type="InterPro" id="IPR003524">
    <property type="entry name" value="PNAcMuramoyl-5peptid_Trfase"/>
</dbReference>
<dbReference type="NCBIfam" id="TIGR00445">
    <property type="entry name" value="mraY"/>
    <property type="match status" value="1"/>
</dbReference>
<dbReference type="Pfam" id="PF00953">
    <property type="entry name" value="Glycos_transf_4"/>
    <property type="match status" value="1"/>
</dbReference>
<feature type="transmembrane region" description="Helical" evidence="7">
    <location>
        <begin position="335"/>
        <end position="360"/>
    </location>
</feature>
<dbReference type="InterPro" id="IPR018480">
    <property type="entry name" value="PNAcMuramoyl-5peptid_Trfase_CS"/>
</dbReference>
<dbReference type="HAMAP" id="MF_00038">
    <property type="entry name" value="MraY"/>
    <property type="match status" value="1"/>
</dbReference>
<name>A0A1B7LZB4_9MICC</name>
<keyword evidence="7" id="KW-0132">Cell division</keyword>
<evidence type="ECO:0000256" key="7">
    <source>
        <dbReference type="HAMAP-Rule" id="MF_00038"/>
    </source>
</evidence>
<evidence type="ECO:0000256" key="8">
    <source>
        <dbReference type="NCBIfam" id="TIGR00445"/>
    </source>
</evidence>
<feature type="transmembrane region" description="Helical" evidence="7">
    <location>
        <begin position="82"/>
        <end position="102"/>
    </location>
</feature>
<evidence type="ECO:0000256" key="6">
    <source>
        <dbReference type="ARBA" id="ARBA00023136"/>
    </source>
</evidence>
<dbReference type="Pfam" id="PF10555">
    <property type="entry name" value="MraY_sig1"/>
    <property type="match status" value="1"/>
</dbReference>
<feature type="transmembrane region" description="Helical" evidence="7">
    <location>
        <begin position="159"/>
        <end position="177"/>
    </location>
</feature>
<keyword evidence="6 7" id="KW-0472">Membrane</keyword>
<dbReference type="AlphaFoldDB" id="A0A1B7LZB4"/>
<dbReference type="GO" id="GO:0046872">
    <property type="term" value="F:metal ion binding"/>
    <property type="evidence" value="ECO:0007669"/>
    <property type="project" value="UniProtKB-KW"/>
</dbReference>
<dbReference type="GO" id="GO:0009252">
    <property type="term" value="P:peptidoglycan biosynthetic process"/>
    <property type="evidence" value="ECO:0007669"/>
    <property type="project" value="UniProtKB-UniRule"/>
</dbReference>
<keyword evidence="7" id="KW-0131">Cell cycle</keyword>
<evidence type="ECO:0000256" key="9">
    <source>
        <dbReference type="PIRSR" id="PIRSR600715-1"/>
    </source>
</evidence>
<comment type="catalytic activity">
    <reaction evidence="7">
        <text>UDP-N-acetyl-alpha-D-muramoyl-L-alanyl-gamma-D-glutamyl-meso-2,6-diaminopimeloyl-D-alanyl-D-alanine + di-trans,octa-cis-undecaprenyl phosphate = di-trans,octa-cis-undecaprenyl diphospho-N-acetyl-alpha-D-muramoyl-L-alanyl-D-glutamyl-meso-2,6-diaminopimeloyl-D-alanyl-D-alanine + UMP</text>
        <dbReference type="Rhea" id="RHEA:28386"/>
        <dbReference type="ChEBI" id="CHEBI:57865"/>
        <dbReference type="ChEBI" id="CHEBI:60392"/>
        <dbReference type="ChEBI" id="CHEBI:61386"/>
        <dbReference type="ChEBI" id="CHEBI:61387"/>
        <dbReference type="EC" id="2.7.8.13"/>
    </reaction>
</comment>
<keyword evidence="4 7" id="KW-0812">Transmembrane</keyword>